<dbReference type="SUPFAM" id="SSF48452">
    <property type="entry name" value="TPR-like"/>
    <property type="match status" value="1"/>
</dbReference>
<evidence type="ECO:0008006" key="4">
    <source>
        <dbReference type="Google" id="ProtNLM"/>
    </source>
</evidence>
<evidence type="ECO:0000313" key="2">
    <source>
        <dbReference type="EMBL" id="MBC8767936.1"/>
    </source>
</evidence>
<protein>
    <recommendedName>
        <fullName evidence="4">Tetratricopeptide repeat protein</fullName>
    </recommendedName>
</protein>
<reference evidence="2 3" key="1">
    <citation type="submission" date="2020-08" db="EMBL/GenBank/DDBJ databases">
        <title>Arenibacter gaetbuli sp. nov., isolated from a sand dune.</title>
        <authorList>
            <person name="Park S."/>
            <person name="Yoon J.-H."/>
        </authorList>
    </citation>
    <scope>NUCLEOTIDE SEQUENCE [LARGE SCALE GENOMIC DNA]</scope>
    <source>
        <strain evidence="2 3">BSSL-BM3</strain>
    </source>
</reference>
<dbReference type="InterPro" id="IPR019734">
    <property type="entry name" value="TPR_rpt"/>
</dbReference>
<dbReference type="Pfam" id="PF13181">
    <property type="entry name" value="TPR_8"/>
    <property type="match status" value="1"/>
</dbReference>
<name>A0ABR7QL72_9FLAO</name>
<dbReference type="EMBL" id="JACLHY010000006">
    <property type="protein sequence ID" value="MBC8767936.1"/>
    <property type="molecule type" value="Genomic_DNA"/>
</dbReference>
<accession>A0ABR7QL72</accession>
<dbReference type="PROSITE" id="PS50005">
    <property type="entry name" value="TPR"/>
    <property type="match status" value="1"/>
</dbReference>
<dbReference type="Gene3D" id="1.25.40.10">
    <property type="entry name" value="Tetratricopeptide repeat domain"/>
    <property type="match status" value="2"/>
</dbReference>
<evidence type="ECO:0000256" key="1">
    <source>
        <dbReference type="PROSITE-ProRule" id="PRU00339"/>
    </source>
</evidence>
<dbReference type="Proteomes" id="UP000618952">
    <property type="component" value="Unassembled WGS sequence"/>
</dbReference>
<dbReference type="PANTHER" id="PTHR12558:SF13">
    <property type="entry name" value="CELL DIVISION CYCLE PROTEIN 27 HOMOLOG"/>
    <property type="match status" value="1"/>
</dbReference>
<dbReference type="RefSeq" id="WP_187583265.1">
    <property type="nucleotide sequence ID" value="NZ_JACLHY010000006.1"/>
</dbReference>
<dbReference type="SUPFAM" id="SSF81901">
    <property type="entry name" value="HCP-like"/>
    <property type="match status" value="1"/>
</dbReference>
<dbReference type="PANTHER" id="PTHR12558">
    <property type="entry name" value="CELL DIVISION CYCLE 16,23,27"/>
    <property type="match status" value="1"/>
</dbReference>
<dbReference type="SMART" id="SM00028">
    <property type="entry name" value="TPR"/>
    <property type="match status" value="3"/>
</dbReference>
<dbReference type="InterPro" id="IPR011990">
    <property type="entry name" value="TPR-like_helical_dom_sf"/>
</dbReference>
<keyword evidence="3" id="KW-1185">Reference proteome</keyword>
<gene>
    <name evidence="2" type="ORF">H4O18_08030</name>
</gene>
<comment type="caution">
    <text evidence="2">The sequence shown here is derived from an EMBL/GenBank/DDBJ whole genome shotgun (WGS) entry which is preliminary data.</text>
</comment>
<proteinExistence type="predicted"/>
<keyword evidence="1" id="KW-0802">TPR repeat</keyword>
<sequence>MRYLLFMIALLVLDSCTQESSKQITDAEDYNVFLGSEESNKTSKYFELWNSKIQPDSMQLMSFGIVAGEYNRYFQETGDIKQLKLAEKALVKAVEIAAIGKSGYYRTLARNYISQHRFKEALELADSSRAMGSGVEESQKLLFDIHMELGSYEKAKHYLDSIKNMSDFDYLIRLAKWNDHRGDLETAIRFMEKAKDKAESSKNSSLMLWSFTNLADYYGHAGRIQDSYDYYLKSLRLDPQNAYAKKGIAWIVFSHEKNPKEALRILNSVTKNYLSPDYYLLKAEIAEYMGNKAEMTNNLDSYAMAVVNPDYGVMYNVYNVGMYLELTEQYNRALKIAEVEVNNRPTPGSYDLLAYSYFKLGEKDKALEIVKQHIEGKTFEPRILYRTAEIYKAKGEYSKVKELKNELLGATYELGPSMENKIINL</sequence>
<evidence type="ECO:0000313" key="3">
    <source>
        <dbReference type="Proteomes" id="UP000618952"/>
    </source>
</evidence>
<organism evidence="2 3">
    <name type="scientific">Arenibacter arenosicollis</name>
    <dbReference type="NCBI Taxonomy" id="2762274"/>
    <lineage>
        <taxon>Bacteria</taxon>
        <taxon>Pseudomonadati</taxon>
        <taxon>Bacteroidota</taxon>
        <taxon>Flavobacteriia</taxon>
        <taxon>Flavobacteriales</taxon>
        <taxon>Flavobacteriaceae</taxon>
        <taxon>Arenibacter</taxon>
    </lineage>
</organism>
<feature type="repeat" description="TPR" evidence="1">
    <location>
        <begin position="208"/>
        <end position="241"/>
    </location>
</feature>